<feature type="region of interest" description="Disordered" evidence="6">
    <location>
        <begin position="152"/>
        <end position="173"/>
    </location>
</feature>
<dbReference type="Pfam" id="PF00172">
    <property type="entry name" value="Zn_clus"/>
    <property type="match status" value="1"/>
</dbReference>
<dbReference type="GO" id="GO:0003677">
    <property type="term" value="F:DNA binding"/>
    <property type="evidence" value="ECO:0007669"/>
    <property type="project" value="UniProtKB-KW"/>
</dbReference>
<dbReference type="InterPro" id="IPR001138">
    <property type="entry name" value="Zn2Cys6_DnaBD"/>
</dbReference>
<dbReference type="PROSITE" id="PS00463">
    <property type="entry name" value="ZN2_CY6_FUNGAL_1"/>
    <property type="match status" value="1"/>
</dbReference>
<evidence type="ECO:0000256" key="4">
    <source>
        <dbReference type="ARBA" id="ARBA00023242"/>
    </source>
</evidence>
<dbReference type="PANTHER" id="PTHR31668">
    <property type="entry name" value="GLUCOSE TRANSPORT TRANSCRIPTION REGULATOR RGT1-RELATED-RELATED"/>
    <property type="match status" value="1"/>
</dbReference>
<proteinExistence type="predicted"/>
<gene>
    <name evidence="8" type="ORF">BDV26DRAFT_252204</name>
</gene>
<dbReference type="EMBL" id="ML736157">
    <property type="protein sequence ID" value="KAE8383147.1"/>
    <property type="molecule type" value="Genomic_DNA"/>
</dbReference>
<dbReference type="GO" id="GO:0008270">
    <property type="term" value="F:zinc ion binding"/>
    <property type="evidence" value="ECO:0007669"/>
    <property type="project" value="InterPro"/>
</dbReference>
<keyword evidence="1" id="KW-0805">Transcription regulation</keyword>
<keyword evidence="4" id="KW-0539">Nucleus</keyword>
<dbReference type="PROSITE" id="PS50048">
    <property type="entry name" value="ZN2_CY6_FUNGAL_2"/>
    <property type="match status" value="1"/>
</dbReference>
<protein>
    <recommendedName>
        <fullName evidence="7">Zn(2)-C6 fungal-type domain-containing protein</fullName>
    </recommendedName>
</protein>
<dbReference type="OrthoDB" id="4222821at2759"/>
<evidence type="ECO:0000313" key="9">
    <source>
        <dbReference type="Proteomes" id="UP000326198"/>
    </source>
</evidence>
<feature type="coiled-coil region" evidence="5">
    <location>
        <begin position="320"/>
        <end position="347"/>
    </location>
</feature>
<feature type="compositionally biased region" description="Polar residues" evidence="6">
    <location>
        <begin position="160"/>
        <end position="173"/>
    </location>
</feature>
<dbReference type="Gene3D" id="4.10.240.10">
    <property type="entry name" value="Zn(2)-C6 fungal-type DNA-binding domain"/>
    <property type="match status" value="1"/>
</dbReference>
<keyword evidence="9" id="KW-1185">Reference proteome</keyword>
<reference evidence="8 9" key="1">
    <citation type="submission" date="2019-04" db="EMBL/GenBank/DDBJ databases">
        <title>Friends and foes A comparative genomics studyof 23 Aspergillus species from section Flavi.</title>
        <authorList>
            <consortium name="DOE Joint Genome Institute"/>
            <person name="Kjaerbolling I."/>
            <person name="Vesth T."/>
            <person name="Frisvad J.C."/>
            <person name="Nybo J.L."/>
            <person name="Theobald S."/>
            <person name="Kildgaard S."/>
            <person name="Isbrandt T."/>
            <person name="Kuo A."/>
            <person name="Sato A."/>
            <person name="Lyhne E.K."/>
            <person name="Kogle M.E."/>
            <person name="Wiebenga A."/>
            <person name="Kun R.S."/>
            <person name="Lubbers R.J."/>
            <person name="Makela M.R."/>
            <person name="Barry K."/>
            <person name="Chovatia M."/>
            <person name="Clum A."/>
            <person name="Daum C."/>
            <person name="Haridas S."/>
            <person name="He G."/>
            <person name="LaButti K."/>
            <person name="Lipzen A."/>
            <person name="Mondo S."/>
            <person name="Riley R."/>
            <person name="Salamov A."/>
            <person name="Simmons B.A."/>
            <person name="Magnuson J.K."/>
            <person name="Henrissat B."/>
            <person name="Mortensen U.H."/>
            <person name="Larsen T.O."/>
            <person name="Devries R.P."/>
            <person name="Grigoriev I.V."/>
            <person name="Machida M."/>
            <person name="Baker S.E."/>
            <person name="Andersen M.R."/>
        </authorList>
    </citation>
    <scope>NUCLEOTIDE SEQUENCE [LARGE SCALE GENOMIC DNA]</scope>
    <source>
        <strain evidence="8 9">IBT 29228</strain>
    </source>
</reference>
<dbReference type="GO" id="GO:0005634">
    <property type="term" value="C:nucleus"/>
    <property type="evidence" value="ECO:0007669"/>
    <property type="project" value="TreeGrafter"/>
</dbReference>
<keyword evidence="5" id="KW-0175">Coiled coil</keyword>
<dbReference type="Proteomes" id="UP000326198">
    <property type="component" value="Unassembled WGS sequence"/>
</dbReference>
<accession>A0A5N7BNR1</accession>
<dbReference type="InterPro" id="IPR036864">
    <property type="entry name" value="Zn2-C6_fun-type_DNA-bd_sf"/>
</dbReference>
<evidence type="ECO:0000259" key="7">
    <source>
        <dbReference type="PROSITE" id="PS50048"/>
    </source>
</evidence>
<dbReference type="AlphaFoldDB" id="A0A5N7BNR1"/>
<evidence type="ECO:0000256" key="5">
    <source>
        <dbReference type="SAM" id="Coils"/>
    </source>
</evidence>
<dbReference type="InterPro" id="IPR050797">
    <property type="entry name" value="Carb_Metab_Trans_Reg"/>
</dbReference>
<keyword evidence="2" id="KW-0238">DNA-binding</keyword>
<evidence type="ECO:0000256" key="1">
    <source>
        <dbReference type="ARBA" id="ARBA00023015"/>
    </source>
</evidence>
<dbReference type="CDD" id="cd00067">
    <property type="entry name" value="GAL4"/>
    <property type="match status" value="1"/>
</dbReference>
<organism evidence="8 9">
    <name type="scientific">Aspergillus bertholletiae</name>
    <dbReference type="NCBI Taxonomy" id="1226010"/>
    <lineage>
        <taxon>Eukaryota</taxon>
        <taxon>Fungi</taxon>
        <taxon>Dikarya</taxon>
        <taxon>Ascomycota</taxon>
        <taxon>Pezizomycotina</taxon>
        <taxon>Eurotiomycetes</taxon>
        <taxon>Eurotiomycetidae</taxon>
        <taxon>Eurotiales</taxon>
        <taxon>Aspergillaceae</taxon>
        <taxon>Aspergillus</taxon>
        <taxon>Aspergillus subgen. Circumdati</taxon>
    </lineage>
</organism>
<evidence type="ECO:0000256" key="3">
    <source>
        <dbReference type="ARBA" id="ARBA00023163"/>
    </source>
</evidence>
<feature type="domain" description="Zn(2)-C6 fungal-type" evidence="7">
    <location>
        <begin position="12"/>
        <end position="43"/>
    </location>
</feature>
<name>A0A5N7BNR1_9EURO</name>
<dbReference type="SUPFAM" id="SSF57701">
    <property type="entry name" value="Zn2/Cys6 DNA-binding domain"/>
    <property type="match status" value="1"/>
</dbReference>
<evidence type="ECO:0000313" key="8">
    <source>
        <dbReference type="EMBL" id="KAE8383147.1"/>
    </source>
</evidence>
<dbReference type="SMART" id="SM00066">
    <property type="entry name" value="GAL4"/>
    <property type="match status" value="1"/>
</dbReference>
<feature type="region of interest" description="Disordered" evidence="6">
    <location>
        <begin position="53"/>
        <end position="75"/>
    </location>
</feature>
<evidence type="ECO:0000256" key="2">
    <source>
        <dbReference type="ARBA" id="ARBA00023125"/>
    </source>
</evidence>
<keyword evidence="3" id="KW-0804">Transcription</keyword>
<dbReference type="GO" id="GO:0001080">
    <property type="term" value="P:nitrogen catabolite activation of transcription from RNA polymerase II promoter"/>
    <property type="evidence" value="ECO:0007669"/>
    <property type="project" value="TreeGrafter"/>
</dbReference>
<dbReference type="GO" id="GO:0000981">
    <property type="term" value="F:DNA-binding transcription factor activity, RNA polymerase II-specific"/>
    <property type="evidence" value="ECO:0007669"/>
    <property type="project" value="InterPro"/>
</dbReference>
<evidence type="ECO:0000256" key="6">
    <source>
        <dbReference type="SAM" id="MobiDB-lite"/>
    </source>
</evidence>
<sequence>MSAMPAQSYRTSCDRCRLQKLRCVPSLSGDCQRCMRARIPCVFSLRARSGRQSKRVDRVLGSPPTDSSGSSADDPLASIIRVDPLTDPLLGTIFADNHLLDHSETTPVLPVHLPYPGWKVGGWYASGSPGSDLELDKPGNLLDQQDFDHRDMSHSKVMPSISSPQPSDDNQTASAQVCGLSSILVAMTNYKGDLHYYRTTTIDVKQNNSSSIYDYPIGGATYLAQSLRELVSRQTWKRSQPSHQDSVLERTIDTPTLLLMLSCYISLIHIYDTVFCDLQRLLALLPDATLMLSKPELQWGLRLGDLPLTNDGCVRTLNAVQILLDALNAIENDLEQIKDLNDSMLESVLGRNTGATLEKGVSSGLRVRIEQLQGTLKQNLNL</sequence>
<dbReference type="PANTHER" id="PTHR31668:SF23">
    <property type="entry name" value="ZN(II)2CYS6 TRANSCRIPTION FACTOR (EUROFUNG)"/>
    <property type="match status" value="1"/>
</dbReference>